<dbReference type="PROSITE" id="PS51329">
    <property type="entry name" value="C_CAP_COFACTOR_C"/>
    <property type="match status" value="1"/>
</dbReference>
<dbReference type="SMART" id="SM00673">
    <property type="entry name" value="CARP"/>
    <property type="match status" value="2"/>
</dbReference>
<dbReference type="Gene3D" id="1.25.40.330">
    <property type="entry name" value="Adenylate cyclase-associated CAP, N-terminal domain"/>
    <property type="match status" value="1"/>
</dbReference>
<dbReference type="Pfam" id="PF01213">
    <property type="entry name" value="CAP_N-CM"/>
    <property type="match status" value="1"/>
</dbReference>
<dbReference type="RefSeq" id="XP_006693849.1">
    <property type="nucleotide sequence ID" value="XM_006693786.1"/>
</dbReference>
<sequence>MATANQMHNLTTLIKRLEAATSRLEDIAQSALELPQGVPGLHVATATPTVASTPTAQAPRPAPVPPSAPAAAPTPPPPPPEPLPEFVEEFDNFLSQSVDKWAKLSDAIGGLVAEQASKFVEALKEQRKFLLITSKAKKPDVPVLQDLLKPVGDLMMAISNIKDSNRGSSHYDNLSTVAEGVMALGWITVDTKPFKHVEEFLNSAQFWGNKVLTANKNKDNQQVEWTKAFYQIFRDLMEYTKTYFPNGIPWNPKGLPAAEAARAVEAGPTAAPSAPSAPSGGAPPPPPPPPGPPPVLKIDEQKADSSPAGGLNAVFAEINKGEDITKGLRKVDKSQMTHKNPSLRAGSTVPDRSPSARGKSPAPIAKPKPESMRVKKPPKKELEGNKWTLENFDKHPAPIEIEVELAHSVLISKCNNTTIILRGKANAVTIENTNRVSLVVESLVSTVDVVKSQNFALQVLETIPTILLDQVDGAQIYLSKESSETRVYSSKSAGINLNVIAPAAEGGEEDYKEIPLPSQICSYYDKEKGEVVNEIVSHVG</sequence>
<dbReference type="GO" id="GO:0019933">
    <property type="term" value="P:cAMP-mediated signaling"/>
    <property type="evidence" value="ECO:0007669"/>
    <property type="project" value="TreeGrafter"/>
</dbReference>
<dbReference type="GO" id="GO:0003779">
    <property type="term" value="F:actin binding"/>
    <property type="evidence" value="ECO:0007669"/>
    <property type="project" value="InterPro"/>
</dbReference>
<dbReference type="eggNOG" id="KOG2675">
    <property type="taxonomic scope" value="Eukaryota"/>
</dbReference>
<evidence type="ECO:0000256" key="5">
    <source>
        <dbReference type="SAM" id="MobiDB-lite"/>
    </source>
</evidence>
<evidence type="ECO:0000256" key="3">
    <source>
        <dbReference type="ARBA" id="ARBA00072052"/>
    </source>
</evidence>
<dbReference type="OMA" id="KSQQTHK"/>
<dbReference type="GO" id="GO:0007015">
    <property type="term" value="P:actin filament organization"/>
    <property type="evidence" value="ECO:0007669"/>
    <property type="project" value="TreeGrafter"/>
</dbReference>
<dbReference type="InterPro" id="IPR013992">
    <property type="entry name" value="Adenylate_cyclase-assoc_CAP_N"/>
</dbReference>
<dbReference type="GeneID" id="18257451"/>
<dbReference type="InterPro" id="IPR017901">
    <property type="entry name" value="C-CAP_CF_C-like"/>
</dbReference>
<gene>
    <name evidence="7" type="ORF">CTHT_0034130</name>
</gene>
<feature type="domain" description="C-CAP/cofactor C-like" evidence="6">
    <location>
        <begin position="377"/>
        <end position="516"/>
    </location>
</feature>
<dbReference type="GO" id="GO:0005737">
    <property type="term" value="C:cytoplasm"/>
    <property type="evidence" value="ECO:0007669"/>
    <property type="project" value="TreeGrafter"/>
</dbReference>
<dbReference type="InterPro" id="IPR053950">
    <property type="entry name" value="CAP_N"/>
</dbReference>
<dbReference type="STRING" id="759272.G0S645"/>
<dbReference type="GO" id="GO:0008179">
    <property type="term" value="F:adenylate cyclase binding"/>
    <property type="evidence" value="ECO:0007669"/>
    <property type="project" value="TreeGrafter"/>
</dbReference>
<dbReference type="InterPro" id="IPR036222">
    <property type="entry name" value="CAP_N_sf"/>
</dbReference>
<dbReference type="PROSITE" id="PS01088">
    <property type="entry name" value="CAP_1"/>
    <property type="match status" value="1"/>
</dbReference>
<accession>G0S645</accession>
<comment type="similarity">
    <text evidence="1 4">Belongs to the CAP family.</text>
</comment>
<comment type="function">
    <text evidence="2">The N-terminal domain binds to adenylyl cyclase, thereby enabling adenylyl cyclase to be activated by upstream regulatory signals, such as Ras. The C-terminal domain is required for normal cellular morphology and growth control.</text>
</comment>
<dbReference type="InterPro" id="IPR001837">
    <property type="entry name" value="Adenylate_cyclase-assoc_CAP"/>
</dbReference>
<dbReference type="Pfam" id="PF21938">
    <property type="entry name" value="CAP_N"/>
    <property type="match status" value="1"/>
</dbReference>
<dbReference type="InterPro" id="IPR006599">
    <property type="entry name" value="CARP_motif"/>
</dbReference>
<dbReference type="FunFam" id="1.25.40.330:FF:000001">
    <property type="entry name" value="Adenylyl cyclase-associated protein"/>
    <property type="match status" value="1"/>
</dbReference>
<dbReference type="FunFam" id="2.160.20.70:FF:000008">
    <property type="entry name" value="Adenylyl cyclase-associated protein"/>
    <property type="match status" value="1"/>
</dbReference>
<protein>
    <recommendedName>
        <fullName evidence="3 4">Adenylyl cyclase-associated protein</fullName>
    </recommendedName>
</protein>
<feature type="compositionally biased region" description="Pro residues" evidence="5">
    <location>
        <begin position="281"/>
        <end position="295"/>
    </location>
</feature>
<evidence type="ECO:0000313" key="8">
    <source>
        <dbReference type="Proteomes" id="UP000008066"/>
    </source>
</evidence>
<dbReference type="Pfam" id="PF08603">
    <property type="entry name" value="CAP_C"/>
    <property type="match status" value="1"/>
</dbReference>
<dbReference type="SUPFAM" id="SSF69340">
    <property type="entry name" value="C-terminal domain of adenylylcyclase associated protein"/>
    <property type="match status" value="1"/>
</dbReference>
<feature type="compositionally biased region" description="Basic and acidic residues" evidence="5">
    <location>
        <begin position="367"/>
        <end position="382"/>
    </location>
</feature>
<reference evidence="7 8" key="1">
    <citation type="journal article" date="2011" name="Cell">
        <title>Insight into structure and assembly of the nuclear pore complex by utilizing the genome of a eukaryotic thermophile.</title>
        <authorList>
            <person name="Amlacher S."/>
            <person name="Sarges P."/>
            <person name="Flemming D."/>
            <person name="van Noort V."/>
            <person name="Kunze R."/>
            <person name="Devos D.P."/>
            <person name="Arumugam M."/>
            <person name="Bork P."/>
            <person name="Hurt E."/>
        </authorList>
    </citation>
    <scope>NUCLEOTIDE SEQUENCE [LARGE SCALE GENOMIC DNA]</scope>
    <source>
        <strain evidence="8">DSM 1495 / CBS 144.50 / IMI 039719</strain>
    </source>
</reference>
<feature type="compositionally biased region" description="Pro residues" evidence="5">
    <location>
        <begin position="60"/>
        <end position="83"/>
    </location>
</feature>
<evidence type="ECO:0000256" key="4">
    <source>
        <dbReference type="RuleBase" id="RU000647"/>
    </source>
</evidence>
<dbReference type="HOGENOM" id="CLU_015780_1_0_1"/>
<dbReference type="InterPro" id="IPR016098">
    <property type="entry name" value="CAP/MinC_C"/>
</dbReference>
<keyword evidence="8" id="KW-1185">Reference proteome</keyword>
<dbReference type="OrthoDB" id="77251at2759"/>
<dbReference type="Gene3D" id="2.160.20.70">
    <property type="match status" value="1"/>
</dbReference>
<organism evidence="8">
    <name type="scientific">Chaetomium thermophilum (strain DSM 1495 / CBS 144.50 / IMI 039719)</name>
    <name type="common">Thermochaetoides thermophila</name>
    <dbReference type="NCBI Taxonomy" id="759272"/>
    <lineage>
        <taxon>Eukaryota</taxon>
        <taxon>Fungi</taxon>
        <taxon>Dikarya</taxon>
        <taxon>Ascomycota</taxon>
        <taxon>Pezizomycotina</taxon>
        <taxon>Sordariomycetes</taxon>
        <taxon>Sordariomycetidae</taxon>
        <taxon>Sordariales</taxon>
        <taxon>Chaetomiaceae</taxon>
        <taxon>Thermochaetoides</taxon>
    </lineage>
</organism>
<feature type="region of interest" description="Disordered" evidence="5">
    <location>
        <begin position="330"/>
        <end position="382"/>
    </location>
</feature>
<evidence type="ECO:0000259" key="6">
    <source>
        <dbReference type="PROSITE" id="PS51329"/>
    </source>
</evidence>
<dbReference type="AlphaFoldDB" id="G0S645"/>
<feature type="region of interest" description="Disordered" evidence="5">
    <location>
        <begin position="259"/>
        <end position="309"/>
    </location>
</feature>
<dbReference type="PANTHER" id="PTHR10652:SF0">
    <property type="entry name" value="ADENYLYL CYCLASE-ASSOCIATED PROTEIN"/>
    <property type="match status" value="1"/>
</dbReference>
<evidence type="ECO:0000256" key="2">
    <source>
        <dbReference type="ARBA" id="ARBA00054756"/>
    </source>
</evidence>
<dbReference type="PANTHER" id="PTHR10652">
    <property type="entry name" value="ADENYLYL CYCLASE-ASSOCIATED PROTEIN"/>
    <property type="match status" value="1"/>
</dbReference>
<name>G0S645_CHATD</name>
<dbReference type="InterPro" id="IPR013912">
    <property type="entry name" value="Adenylate_cyclase-assoc_CAP_C"/>
</dbReference>
<feature type="region of interest" description="Disordered" evidence="5">
    <location>
        <begin position="51"/>
        <end position="85"/>
    </location>
</feature>
<dbReference type="InterPro" id="IPR036223">
    <property type="entry name" value="CAP_C_sf"/>
</dbReference>
<dbReference type="InterPro" id="IPR018106">
    <property type="entry name" value="CAP_CS_N"/>
</dbReference>
<feature type="compositionally biased region" description="Low complexity" evidence="5">
    <location>
        <begin position="259"/>
        <end position="280"/>
    </location>
</feature>
<dbReference type="Proteomes" id="UP000008066">
    <property type="component" value="Unassembled WGS sequence"/>
</dbReference>
<dbReference type="SUPFAM" id="SSF101278">
    <property type="entry name" value="N-terminal domain of adenylylcyclase associated protein, CAP"/>
    <property type="match status" value="1"/>
</dbReference>
<dbReference type="KEGG" id="cthr:CTHT_0034130"/>
<evidence type="ECO:0000256" key="1">
    <source>
        <dbReference type="ARBA" id="ARBA00007659"/>
    </source>
</evidence>
<evidence type="ECO:0000313" key="7">
    <source>
        <dbReference type="EMBL" id="EGS21553.1"/>
    </source>
</evidence>
<proteinExistence type="inferred from homology"/>
<dbReference type="EMBL" id="GL988041">
    <property type="protein sequence ID" value="EGS21553.1"/>
    <property type="molecule type" value="Genomic_DNA"/>
</dbReference>